<feature type="transmembrane region" description="Helical" evidence="1">
    <location>
        <begin position="7"/>
        <end position="30"/>
    </location>
</feature>
<dbReference type="AlphaFoldDB" id="A0A255DNA6"/>
<proteinExistence type="predicted"/>
<keyword evidence="1" id="KW-0472">Membrane</keyword>
<dbReference type="Pfam" id="PF14023">
    <property type="entry name" value="Bestrophin-like"/>
    <property type="match status" value="1"/>
</dbReference>
<dbReference type="OrthoDB" id="940913at2"/>
<protein>
    <recommendedName>
        <fullName evidence="4">DUF4239 domain-containing protein</fullName>
    </recommendedName>
</protein>
<name>A0A255DNA6_9MYCO</name>
<accession>A0A255DNA6</accession>
<feature type="transmembrane region" description="Helical" evidence="1">
    <location>
        <begin position="211"/>
        <end position="232"/>
    </location>
</feature>
<organism evidence="2 3">
    <name type="scientific">Mycolicibacterium sphagni</name>
    <dbReference type="NCBI Taxonomy" id="1786"/>
    <lineage>
        <taxon>Bacteria</taxon>
        <taxon>Bacillati</taxon>
        <taxon>Actinomycetota</taxon>
        <taxon>Actinomycetes</taxon>
        <taxon>Mycobacteriales</taxon>
        <taxon>Mycobacteriaceae</taxon>
        <taxon>Mycolicibacterium</taxon>
    </lineage>
</organism>
<evidence type="ECO:0000256" key="1">
    <source>
        <dbReference type="SAM" id="Phobius"/>
    </source>
</evidence>
<feature type="transmembrane region" description="Helical" evidence="1">
    <location>
        <begin position="187"/>
        <end position="205"/>
    </location>
</feature>
<dbReference type="InterPro" id="IPR025333">
    <property type="entry name" value="DUF4239"/>
</dbReference>
<evidence type="ECO:0000313" key="3">
    <source>
        <dbReference type="Proteomes" id="UP000216063"/>
    </source>
</evidence>
<dbReference type="RefSeq" id="WP_094482810.1">
    <property type="nucleotide sequence ID" value="NZ_JACKSC010000266.1"/>
</dbReference>
<sequence>MIWLLQLPAPLVGLVVVIITVSFAVLGLVVSRRLLPQRRLADTSGVAGHIFNLAGVLYAVLVAFVVVVVWEQFNEAEKATEAEAAAISELLRDSAGLPVASRATLQQSLIAYTNDVVTDEFPRMRQGEMIEQQSDHLTEVWQDFLGVQPVSEREISFYQESITRLDELGHARKTRIAGGQSEIPNELWVLLLGGGAVMLLFTYMFTSPDTLVHGVLIALAGSLLAFVLYLTFAMEHPFVGSIAVSPEAYQQVLDTWSQLAAK</sequence>
<keyword evidence="3" id="KW-1185">Reference proteome</keyword>
<gene>
    <name evidence="2" type="ORF">CG716_20050</name>
</gene>
<dbReference type="Proteomes" id="UP000216063">
    <property type="component" value="Unassembled WGS sequence"/>
</dbReference>
<keyword evidence="1" id="KW-0812">Transmembrane</keyword>
<comment type="caution">
    <text evidence="2">The sequence shown here is derived from an EMBL/GenBank/DDBJ whole genome shotgun (WGS) entry which is preliminary data.</text>
</comment>
<evidence type="ECO:0008006" key="4">
    <source>
        <dbReference type="Google" id="ProtNLM"/>
    </source>
</evidence>
<feature type="transmembrane region" description="Helical" evidence="1">
    <location>
        <begin position="50"/>
        <end position="70"/>
    </location>
</feature>
<reference evidence="2 3" key="1">
    <citation type="submission" date="2017-07" db="EMBL/GenBank/DDBJ databases">
        <title>The new phylogeny of genus Mycobacterium.</title>
        <authorList>
            <person name="Tortoli E."/>
            <person name="Trovato A."/>
            <person name="Cirillo D.M."/>
        </authorList>
    </citation>
    <scope>NUCLEOTIDE SEQUENCE [LARGE SCALE GENOMIC DNA]</scope>
    <source>
        <strain evidence="2 3">ATCC 33027</strain>
    </source>
</reference>
<dbReference type="EMBL" id="NOZR01000018">
    <property type="protein sequence ID" value="OYN77133.1"/>
    <property type="molecule type" value="Genomic_DNA"/>
</dbReference>
<evidence type="ECO:0000313" key="2">
    <source>
        <dbReference type="EMBL" id="OYN77133.1"/>
    </source>
</evidence>
<keyword evidence="1" id="KW-1133">Transmembrane helix</keyword>